<protein>
    <submittedName>
        <fullName evidence="1">Cell division protein ZapA</fullName>
    </submittedName>
</protein>
<evidence type="ECO:0000313" key="1">
    <source>
        <dbReference type="EMBL" id="SHO44632.1"/>
    </source>
</evidence>
<dbReference type="Gene3D" id="1.20.5.50">
    <property type="match status" value="1"/>
</dbReference>
<dbReference type="SUPFAM" id="SSF102829">
    <property type="entry name" value="Cell division protein ZapA-like"/>
    <property type="match status" value="1"/>
</dbReference>
<evidence type="ECO:0000313" key="2">
    <source>
        <dbReference type="Proteomes" id="UP000184603"/>
    </source>
</evidence>
<name>A0A1M7XZN1_9BACT</name>
<keyword evidence="1" id="KW-0132">Cell division</keyword>
<keyword evidence="1" id="KW-0131">Cell cycle</keyword>
<organism evidence="1 2">
    <name type="scientific">Desulfopila aestuarii DSM 18488</name>
    <dbReference type="NCBI Taxonomy" id="1121416"/>
    <lineage>
        <taxon>Bacteria</taxon>
        <taxon>Pseudomonadati</taxon>
        <taxon>Thermodesulfobacteriota</taxon>
        <taxon>Desulfobulbia</taxon>
        <taxon>Desulfobulbales</taxon>
        <taxon>Desulfocapsaceae</taxon>
        <taxon>Desulfopila</taxon>
    </lineage>
</organism>
<dbReference type="InterPro" id="IPR007838">
    <property type="entry name" value="Cell_div_ZapA-like"/>
</dbReference>
<dbReference type="GO" id="GO:0051301">
    <property type="term" value="P:cell division"/>
    <property type="evidence" value="ECO:0007669"/>
    <property type="project" value="UniProtKB-KW"/>
</dbReference>
<dbReference type="RefSeq" id="WP_073612172.1">
    <property type="nucleotide sequence ID" value="NZ_FRFE01000003.1"/>
</dbReference>
<proteinExistence type="predicted"/>
<sequence>MSGSERLVRFELLGQEFQFYTATGEREMEEILSLVRQEVEGDGNSRRGNVPASKVAVMACLNIALKYVQLKQEYEKYRFDNDTRAAQLSEEIRTRLVSE</sequence>
<dbReference type="EMBL" id="FRFE01000003">
    <property type="protein sequence ID" value="SHO44632.1"/>
    <property type="molecule type" value="Genomic_DNA"/>
</dbReference>
<dbReference type="AlphaFoldDB" id="A0A1M7XZN1"/>
<accession>A0A1M7XZN1</accession>
<dbReference type="InterPro" id="IPR036192">
    <property type="entry name" value="Cell_div_ZapA-like_sf"/>
</dbReference>
<dbReference type="Proteomes" id="UP000184603">
    <property type="component" value="Unassembled WGS sequence"/>
</dbReference>
<dbReference type="Pfam" id="PF05164">
    <property type="entry name" value="ZapA"/>
    <property type="match status" value="1"/>
</dbReference>
<keyword evidence="2" id="KW-1185">Reference proteome</keyword>
<dbReference type="OrthoDB" id="5432336at2"/>
<gene>
    <name evidence="1" type="ORF">SAMN02745220_00819</name>
</gene>
<reference evidence="1 2" key="1">
    <citation type="submission" date="2016-12" db="EMBL/GenBank/DDBJ databases">
        <authorList>
            <person name="Song W.-J."/>
            <person name="Kurnit D.M."/>
        </authorList>
    </citation>
    <scope>NUCLEOTIDE SEQUENCE [LARGE SCALE GENOMIC DNA]</scope>
    <source>
        <strain evidence="1 2">DSM 18488</strain>
    </source>
</reference>